<reference evidence="1 2" key="1">
    <citation type="submission" date="2015-07" db="EMBL/GenBank/DDBJ databases">
        <title>The genome of Eufriesea mexicana.</title>
        <authorList>
            <person name="Pan H."/>
            <person name="Kapheim K."/>
        </authorList>
    </citation>
    <scope>NUCLEOTIDE SEQUENCE [LARGE SCALE GENOMIC DNA]</scope>
    <source>
        <strain evidence="1">0111107269</strain>
        <tissue evidence="1">Whole body</tissue>
    </source>
</reference>
<name>A0A310SKT5_9HYME</name>
<dbReference type="EMBL" id="KQ762903">
    <property type="protein sequence ID" value="OAD55271.1"/>
    <property type="molecule type" value="Genomic_DNA"/>
</dbReference>
<proteinExistence type="predicted"/>
<keyword evidence="2" id="KW-1185">Reference proteome</keyword>
<evidence type="ECO:0000313" key="1">
    <source>
        <dbReference type="EMBL" id="OAD55271.1"/>
    </source>
</evidence>
<gene>
    <name evidence="1" type="ORF">WN48_04913</name>
</gene>
<dbReference type="AlphaFoldDB" id="A0A310SKT5"/>
<organism evidence="1 2">
    <name type="scientific">Eufriesea mexicana</name>
    <dbReference type="NCBI Taxonomy" id="516756"/>
    <lineage>
        <taxon>Eukaryota</taxon>
        <taxon>Metazoa</taxon>
        <taxon>Ecdysozoa</taxon>
        <taxon>Arthropoda</taxon>
        <taxon>Hexapoda</taxon>
        <taxon>Insecta</taxon>
        <taxon>Pterygota</taxon>
        <taxon>Neoptera</taxon>
        <taxon>Endopterygota</taxon>
        <taxon>Hymenoptera</taxon>
        <taxon>Apocrita</taxon>
        <taxon>Aculeata</taxon>
        <taxon>Apoidea</taxon>
        <taxon>Anthophila</taxon>
        <taxon>Apidae</taxon>
        <taxon>Eufriesea</taxon>
    </lineage>
</organism>
<accession>A0A310SKT5</accession>
<protein>
    <submittedName>
        <fullName evidence="1">Uncharacterized protein</fullName>
    </submittedName>
</protein>
<dbReference type="Proteomes" id="UP000250275">
    <property type="component" value="Unassembled WGS sequence"/>
</dbReference>
<sequence>MKVSHSTTIRHSAQIRKAKKTDKWVLRELDDIAEAWTNGGSRRSCPKEIDRAHFQYVSRAVTKSGSYMIIENVWNVTR</sequence>
<evidence type="ECO:0000313" key="2">
    <source>
        <dbReference type="Proteomes" id="UP000250275"/>
    </source>
</evidence>